<proteinExistence type="predicted"/>
<evidence type="ECO:0000259" key="2">
    <source>
        <dbReference type="Pfam" id="PF13843"/>
    </source>
</evidence>
<dbReference type="AlphaFoldDB" id="A0AAV1ESQ3"/>
<dbReference type="PANTHER" id="PTHR46599">
    <property type="entry name" value="PIGGYBAC TRANSPOSABLE ELEMENT-DERIVED PROTEIN 4"/>
    <property type="match status" value="1"/>
</dbReference>
<accession>A0AAV1ESQ3</accession>
<feature type="compositionally biased region" description="Polar residues" evidence="1">
    <location>
        <begin position="167"/>
        <end position="186"/>
    </location>
</feature>
<feature type="domain" description="PiggyBac transposable element-derived protein" evidence="2">
    <location>
        <begin position="79"/>
        <end position="146"/>
    </location>
</feature>
<sequence>MLNLKEIEEDISEVEDNTIFDPDIEDTDMSTDGEEEAPEEQTPEETFKSKNVDLLWASSPQDRSGRKRVKNIIKMTPGLTRIIRFDNHDTRPVRWRNDKLAIIRDIWDRWVERLPLMYSPGPEVTVDERLVPFRGCCSFKVYIPNNLESREDFQEKTLLSRAGESFGDSSYSMPPACSQHTSCQSG</sequence>
<reference evidence="3" key="1">
    <citation type="submission" date="2023-08" db="EMBL/GenBank/DDBJ databases">
        <authorList>
            <person name="Alioto T."/>
            <person name="Alioto T."/>
            <person name="Gomez Garrido J."/>
        </authorList>
    </citation>
    <scope>NUCLEOTIDE SEQUENCE</scope>
</reference>
<evidence type="ECO:0000256" key="1">
    <source>
        <dbReference type="SAM" id="MobiDB-lite"/>
    </source>
</evidence>
<dbReference type="Proteomes" id="UP001178508">
    <property type="component" value="Chromosome 2"/>
</dbReference>
<evidence type="ECO:0000313" key="3">
    <source>
        <dbReference type="EMBL" id="CAJ1051686.1"/>
    </source>
</evidence>
<dbReference type="Pfam" id="PF13843">
    <property type="entry name" value="DDE_Tnp_1_7"/>
    <property type="match status" value="1"/>
</dbReference>
<protein>
    <submittedName>
        <fullName evidence="3">PiggyBac transposable element-derived protein 4-like</fullName>
    </submittedName>
</protein>
<keyword evidence="4" id="KW-1185">Reference proteome</keyword>
<name>A0AAV1ESQ3_XYRNO</name>
<organism evidence="3 4">
    <name type="scientific">Xyrichtys novacula</name>
    <name type="common">Pearly razorfish</name>
    <name type="synonym">Hemipteronotus novacula</name>
    <dbReference type="NCBI Taxonomy" id="13765"/>
    <lineage>
        <taxon>Eukaryota</taxon>
        <taxon>Metazoa</taxon>
        <taxon>Chordata</taxon>
        <taxon>Craniata</taxon>
        <taxon>Vertebrata</taxon>
        <taxon>Euteleostomi</taxon>
        <taxon>Actinopterygii</taxon>
        <taxon>Neopterygii</taxon>
        <taxon>Teleostei</taxon>
        <taxon>Neoteleostei</taxon>
        <taxon>Acanthomorphata</taxon>
        <taxon>Eupercaria</taxon>
        <taxon>Labriformes</taxon>
        <taxon>Labridae</taxon>
        <taxon>Xyrichtys</taxon>
    </lineage>
</organism>
<feature type="region of interest" description="Disordered" evidence="1">
    <location>
        <begin position="165"/>
        <end position="186"/>
    </location>
</feature>
<evidence type="ECO:0000313" key="4">
    <source>
        <dbReference type="Proteomes" id="UP001178508"/>
    </source>
</evidence>
<feature type="region of interest" description="Disordered" evidence="1">
    <location>
        <begin position="1"/>
        <end position="50"/>
    </location>
</feature>
<dbReference type="EMBL" id="OY660865">
    <property type="protein sequence ID" value="CAJ1051686.1"/>
    <property type="molecule type" value="Genomic_DNA"/>
</dbReference>
<dbReference type="InterPro" id="IPR029526">
    <property type="entry name" value="PGBD"/>
</dbReference>
<feature type="compositionally biased region" description="Acidic residues" evidence="1">
    <location>
        <begin position="7"/>
        <end position="43"/>
    </location>
</feature>
<gene>
    <name evidence="3" type="ORF">XNOV1_A003853</name>
</gene>
<dbReference type="PANTHER" id="PTHR46599:SF6">
    <property type="entry name" value="DUAL SPECIFICITY PHOSPHATASE 26"/>
    <property type="match status" value="1"/>
</dbReference>